<accession>A0AAD8HWP1</accession>
<dbReference type="AlphaFoldDB" id="A0AAD8HWP1"/>
<organism evidence="1 2">
    <name type="scientific">Heracleum sosnowskyi</name>
    <dbReference type="NCBI Taxonomy" id="360622"/>
    <lineage>
        <taxon>Eukaryota</taxon>
        <taxon>Viridiplantae</taxon>
        <taxon>Streptophyta</taxon>
        <taxon>Embryophyta</taxon>
        <taxon>Tracheophyta</taxon>
        <taxon>Spermatophyta</taxon>
        <taxon>Magnoliopsida</taxon>
        <taxon>eudicotyledons</taxon>
        <taxon>Gunneridae</taxon>
        <taxon>Pentapetalae</taxon>
        <taxon>asterids</taxon>
        <taxon>campanulids</taxon>
        <taxon>Apiales</taxon>
        <taxon>Apiaceae</taxon>
        <taxon>Apioideae</taxon>
        <taxon>apioid superclade</taxon>
        <taxon>Tordylieae</taxon>
        <taxon>Tordyliinae</taxon>
        <taxon>Heracleum</taxon>
    </lineage>
</organism>
<proteinExistence type="predicted"/>
<protein>
    <submittedName>
        <fullName evidence="1">Uncharacterized protein</fullName>
    </submittedName>
</protein>
<dbReference type="EMBL" id="JAUIZM010000007">
    <property type="protein sequence ID" value="KAK1373842.1"/>
    <property type="molecule type" value="Genomic_DNA"/>
</dbReference>
<reference evidence="1" key="1">
    <citation type="submission" date="2023-02" db="EMBL/GenBank/DDBJ databases">
        <title>Genome of toxic invasive species Heracleum sosnowskyi carries increased number of genes despite the absence of recent whole-genome duplications.</title>
        <authorList>
            <person name="Schelkunov M."/>
            <person name="Shtratnikova V."/>
            <person name="Makarenko M."/>
            <person name="Klepikova A."/>
            <person name="Omelchenko D."/>
            <person name="Novikova G."/>
            <person name="Obukhova E."/>
            <person name="Bogdanov V."/>
            <person name="Penin A."/>
            <person name="Logacheva M."/>
        </authorList>
    </citation>
    <scope>NUCLEOTIDE SEQUENCE</scope>
    <source>
        <strain evidence="1">Hsosn_3</strain>
        <tissue evidence="1">Leaf</tissue>
    </source>
</reference>
<gene>
    <name evidence="1" type="ORF">POM88_030035</name>
</gene>
<evidence type="ECO:0000313" key="2">
    <source>
        <dbReference type="Proteomes" id="UP001237642"/>
    </source>
</evidence>
<comment type="caution">
    <text evidence="1">The sequence shown here is derived from an EMBL/GenBank/DDBJ whole genome shotgun (WGS) entry which is preliminary data.</text>
</comment>
<name>A0AAD8HWP1_9APIA</name>
<reference evidence="1" key="2">
    <citation type="submission" date="2023-05" db="EMBL/GenBank/DDBJ databases">
        <authorList>
            <person name="Schelkunov M.I."/>
        </authorList>
    </citation>
    <scope>NUCLEOTIDE SEQUENCE</scope>
    <source>
        <strain evidence="1">Hsosn_3</strain>
        <tissue evidence="1">Leaf</tissue>
    </source>
</reference>
<evidence type="ECO:0000313" key="1">
    <source>
        <dbReference type="EMBL" id="KAK1373842.1"/>
    </source>
</evidence>
<keyword evidence="2" id="KW-1185">Reference proteome</keyword>
<sequence>MATTTFVSSGLEFVPNNYSAPLSNENAPEAFHLLQNFLAQSDIGHALVEPAKLSGSQIKAFWETGVYDDGGESGTPSIIFEFAEQEYVVTPTTVRDALGCEDFNAFTISVGDFDLQRMMREIGYSGPLARTGNLKRPFLRKEWSFFFDCITRAFGKKCTNWDAIPIDSLQIGYSLLYGTHFDFGRLVLINIGEKMTENRNLVYFARFCQLIFSLCVDGIEIAEEDVILSFKLHKRIFSDLTNKDIKKGNFAKGWG</sequence>
<dbReference type="Proteomes" id="UP001237642">
    <property type="component" value="Unassembled WGS sequence"/>
</dbReference>